<reference evidence="9" key="1">
    <citation type="submission" date="2022-11" db="UniProtKB">
        <authorList>
            <consortium name="EnsemblMetazoa"/>
        </authorList>
    </citation>
    <scope>IDENTIFICATION</scope>
</reference>
<dbReference type="GO" id="GO:0005829">
    <property type="term" value="C:cytosol"/>
    <property type="evidence" value="ECO:0007669"/>
    <property type="project" value="TreeGrafter"/>
</dbReference>
<comment type="subunit">
    <text evidence="8">Interacts with UBE2C/UbcH10 (E2 ubiquitin-conjugating enzyme). In vitro, interacts with cyclin-B.</text>
</comment>
<dbReference type="GO" id="GO:0005634">
    <property type="term" value="C:nucleus"/>
    <property type="evidence" value="ECO:0007669"/>
    <property type="project" value="TreeGrafter"/>
</dbReference>
<name>A0A913XZH3_EXADI</name>
<dbReference type="OrthoDB" id="66510at2759"/>
<sequence>MAGEALVWADIRKNIEVLQLIISLKEQKDNGEAGAISRKPANTEITVHRSNVLVKRGEVPAQKHVKESQAKKDTCVSFQEITVDPMSCQGLSILQERELQMRLHINNSLNLSSYDASGSSVLSQERKKLQQNPVKMLCKMCGNKIIEERKFERVLELPSEHWQQTSRNLCCHGNVSNLSSLQEASFNPSAEDCFLGSYFIMVNADVVEATHLTITQGEMVIKCHRCSRPVGDIVMRADSTGETQVRGIRIYKHAITTYKDDVFRNYTAEVYLSKIIQAKLQGRANFKFLIRGESSTGDTTAYALLWILNPDSAVLTNVPTLKSKHMGFSHGHKYLQNSTDSTKANIFHGMKVLYKTLIKSKNKDLKKTAGKEVITLPCEMCIQLVIILTASTYSIPPTLRQMEGFMVGYLMS</sequence>
<dbReference type="EnsemblMetazoa" id="XM_021056584.2">
    <property type="protein sequence ID" value="XP_020912243.1"/>
    <property type="gene ID" value="LOC110249991"/>
</dbReference>
<evidence type="ECO:0000313" key="10">
    <source>
        <dbReference type="Proteomes" id="UP000887567"/>
    </source>
</evidence>
<accession>A0A913XZH3</accession>
<evidence type="ECO:0000256" key="1">
    <source>
        <dbReference type="ARBA" id="ARBA00000885"/>
    </source>
</evidence>
<dbReference type="PANTHER" id="PTHR31531">
    <property type="entry name" value="E3 UBIQUITIN-PROTEIN LIGASE E3D FAMILY MEMBER"/>
    <property type="match status" value="1"/>
</dbReference>
<evidence type="ECO:0000256" key="4">
    <source>
        <dbReference type="ARBA" id="ARBA00029737"/>
    </source>
</evidence>
<dbReference type="GeneID" id="110249991"/>
<dbReference type="RefSeq" id="XP_020912243.1">
    <property type="nucleotide sequence ID" value="XM_021056584.2"/>
</dbReference>
<dbReference type="PANTHER" id="PTHR31531:SF2">
    <property type="entry name" value="E3 UBIQUITIN-PROTEIN LIGASE E3D"/>
    <property type="match status" value="1"/>
</dbReference>
<dbReference type="GO" id="GO:0043161">
    <property type="term" value="P:proteasome-mediated ubiquitin-dependent protein catabolic process"/>
    <property type="evidence" value="ECO:0007669"/>
    <property type="project" value="TreeGrafter"/>
</dbReference>
<dbReference type="Proteomes" id="UP000887567">
    <property type="component" value="Unplaced"/>
</dbReference>
<protein>
    <recommendedName>
        <fullName evidence="3">E3 ubiquitin-protein ligase E3D</fullName>
        <ecNumber evidence="2">2.3.2.26</ecNumber>
    </recommendedName>
    <alternativeName>
        <fullName evidence="6">HECT-type E3 ubiquitin transferase E3D</fullName>
    </alternativeName>
    <alternativeName>
        <fullName evidence="5">UbcH10-binding protein with a HECT-like domain</fullName>
    </alternativeName>
    <alternativeName>
        <fullName evidence="4">Ubiquitin-conjugating enzyme E2C-binding protein</fullName>
    </alternativeName>
</protein>
<dbReference type="GO" id="GO:0051865">
    <property type="term" value="P:protein autoubiquitination"/>
    <property type="evidence" value="ECO:0007669"/>
    <property type="project" value="TreeGrafter"/>
</dbReference>
<organism evidence="9 10">
    <name type="scientific">Exaiptasia diaphana</name>
    <name type="common">Tropical sea anemone</name>
    <name type="synonym">Aiptasia pulchella</name>
    <dbReference type="NCBI Taxonomy" id="2652724"/>
    <lineage>
        <taxon>Eukaryota</taxon>
        <taxon>Metazoa</taxon>
        <taxon>Cnidaria</taxon>
        <taxon>Anthozoa</taxon>
        <taxon>Hexacorallia</taxon>
        <taxon>Actiniaria</taxon>
        <taxon>Aiptasiidae</taxon>
        <taxon>Exaiptasia</taxon>
    </lineage>
</organism>
<comment type="function">
    <text evidence="7">E3 ubiquitin-protein ligase which accepts ubiquitin from specific E2 ubiquitin-conjugating enzymes, and transfers it to substrates, generally promoting their degradation by the proteasome. Independently of its E3 ubiquitin-protein ligase activity, acts as an inhibitor of CPSF3 endonuclease activity by blocking CPSF3 active site.</text>
</comment>
<dbReference type="GO" id="GO:0006513">
    <property type="term" value="P:protein monoubiquitination"/>
    <property type="evidence" value="ECO:0007669"/>
    <property type="project" value="TreeGrafter"/>
</dbReference>
<dbReference type="GO" id="GO:0061630">
    <property type="term" value="F:ubiquitin protein ligase activity"/>
    <property type="evidence" value="ECO:0007669"/>
    <property type="project" value="UniProtKB-EC"/>
</dbReference>
<evidence type="ECO:0000256" key="5">
    <source>
        <dbReference type="ARBA" id="ARBA00032234"/>
    </source>
</evidence>
<evidence type="ECO:0000313" key="9">
    <source>
        <dbReference type="EnsemblMetazoa" id="XP_020912243.1"/>
    </source>
</evidence>
<evidence type="ECO:0000256" key="3">
    <source>
        <dbReference type="ARBA" id="ARBA00013646"/>
    </source>
</evidence>
<dbReference type="GO" id="GO:0000209">
    <property type="term" value="P:protein polyubiquitination"/>
    <property type="evidence" value="ECO:0007669"/>
    <property type="project" value="TreeGrafter"/>
</dbReference>
<comment type="catalytic activity">
    <reaction evidence="1">
        <text>S-ubiquitinyl-[E2 ubiquitin-conjugating enzyme]-L-cysteine + [acceptor protein]-L-lysine = [E2 ubiquitin-conjugating enzyme]-L-cysteine + N(6)-ubiquitinyl-[acceptor protein]-L-lysine.</text>
        <dbReference type="EC" id="2.3.2.26"/>
    </reaction>
</comment>
<dbReference type="KEGG" id="epa:110249991"/>
<evidence type="ECO:0000256" key="7">
    <source>
        <dbReference type="ARBA" id="ARBA00053831"/>
    </source>
</evidence>
<dbReference type="OMA" id="KAHATYR"/>
<evidence type="ECO:0000256" key="8">
    <source>
        <dbReference type="ARBA" id="ARBA00064185"/>
    </source>
</evidence>
<evidence type="ECO:0000256" key="2">
    <source>
        <dbReference type="ARBA" id="ARBA00012485"/>
    </source>
</evidence>
<dbReference type="InterPro" id="IPR019193">
    <property type="entry name" value="UBQ-conj_enz_E2-bd_prot"/>
</dbReference>
<dbReference type="GO" id="GO:0031624">
    <property type="term" value="F:ubiquitin conjugating enzyme binding"/>
    <property type="evidence" value="ECO:0007669"/>
    <property type="project" value="TreeGrafter"/>
</dbReference>
<keyword evidence="10" id="KW-1185">Reference proteome</keyword>
<dbReference type="GO" id="GO:0030332">
    <property type="term" value="F:cyclin binding"/>
    <property type="evidence" value="ECO:0007669"/>
    <property type="project" value="TreeGrafter"/>
</dbReference>
<dbReference type="EC" id="2.3.2.26" evidence="2"/>
<dbReference type="Pfam" id="PF09814">
    <property type="entry name" value="HECT_2"/>
    <property type="match status" value="1"/>
</dbReference>
<dbReference type="GO" id="GO:0000151">
    <property type="term" value="C:ubiquitin ligase complex"/>
    <property type="evidence" value="ECO:0007669"/>
    <property type="project" value="TreeGrafter"/>
</dbReference>
<dbReference type="AlphaFoldDB" id="A0A913XZH3"/>
<evidence type="ECO:0000256" key="6">
    <source>
        <dbReference type="ARBA" id="ARBA00032298"/>
    </source>
</evidence>
<proteinExistence type="predicted"/>